<dbReference type="EC" id="3.1.3.3" evidence="4"/>
<dbReference type="InterPro" id="IPR050582">
    <property type="entry name" value="HAD-like_SerB"/>
</dbReference>
<comment type="cofactor">
    <cofactor evidence="1">
        <name>Mg(2+)</name>
        <dbReference type="ChEBI" id="CHEBI:18420"/>
    </cofactor>
</comment>
<comment type="catalytic activity">
    <reaction evidence="11">
        <text>O-phospho-L-serine + H2O = L-serine + phosphate</text>
        <dbReference type="Rhea" id="RHEA:21208"/>
        <dbReference type="ChEBI" id="CHEBI:15377"/>
        <dbReference type="ChEBI" id="CHEBI:33384"/>
        <dbReference type="ChEBI" id="CHEBI:43474"/>
        <dbReference type="ChEBI" id="CHEBI:57524"/>
        <dbReference type="EC" id="3.1.3.3"/>
    </reaction>
</comment>
<evidence type="ECO:0000256" key="13">
    <source>
        <dbReference type="PIRSR" id="PIRSR604469-1"/>
    </source>
</evidence>
<dbReference type="PANTHER" id="PTHR43344">
    <property type="entry name" value="PHOSPHOSERINE PHOSPHATASE"/>
    <property type="match status" value="1"/>
</dbReference>
<dbReference type="NCBIfam" id="TIGR01488">
    <property type="entry name" value="HAD-SF-IB"/>
    <property type="match status" value="1"/>
</dbReference>
<dbReference type="InterPro" id="IPR004469">
    <property type="entry name" value="PSP"/>
</dbReference>
<dbReference type="InterPro" id="IPR036412">
    <property type="entry name" value="HAD-like_sf"/>
</dbReference>
<feature type="active site" description="Proton donor" evidence="13">
    <location>
        <position position="56"/>
    </location>
</feature>
<dbReference type="Proteomes" id="UP000470875">
    <property type="component" value="Unassembled WGS sequence"/>
</dbReference>
<evidence type="ECO:0000256" key="4">
    <source>
        <dbReference type="ARBA" id="ARBA00012640"/>
    </source>
</evidence>
<evidence type="ECO:0000256" key="8">
    <source>
        <dbReference type="ARBA" id="ARBA00022842"/>
    </source>
</evidence>
<dbReference type="UniPathway" id="UPA00135">
    <property type="reaction ID" value="UER00198"/>
</dbReference>
<keyword evidence="15" id="KW-1185">Reference proteome</keyword>
<evidence type="ECO:0000256" key="12">
    <source>
        <dbReference type="ARBA" id="ARBA00048523"/>
    </source>
</evidence>
<dbReference type="Pfam" id="PF12710">
    <property type="entry name" value="HAD"/>
    <property type="match status" value="1"/>
</dbReference>
<accession>A0A6N7W4Y1</accession>
<evidence type="ECO:0000313" key="15">
    <source>
        <dbReference type="Proteomes" id="UP000470875"/>
    </source>
</evidence>
<dbReference type="SFLD" id="SFLDF00029">
    <property type="entry name" value="phosphoserine_phosphatase"/>
    <property type="match status" value="1"/>
</dbReference>
<evidence type="ECO:0000256" key="5">
    <source>
        <dbReference type="ARBA" id="ARBA00022605"/>
    </source>
</evidence>
<evidence type="ECO:0000256" key="7">
    <source>
        <dbReference type="ARBA" id="ARBA00022801"/>
    </source>
</evidence>
<evidence type="ECO:0000256" key="9">
    <source>
        <dbReference type="ARBA" id="ARBA00023299"/>
    </source>
</evidence>
<dbReference type="InterPro" id="IPR023214">
    <property type="entry name" value="HAD_sf"/>
</dbReference>
<dbReference type="EMBL" id="VULO01000002">
    <property type="protein sequence ID" value="MSS83512.1"/>
    <property type="molecule type" value="Genomic_DNA"/>
</dbReference>
<gene>
    <name evidence="14" type="primary">serB</name>
    <name evidence="14" type="ORF">FYJ24_01785</name>
</gene>
<comment type="pathway">
    <text evidence="2">Amino-acid biosynthesis; L-serine biosynthesis; L-serine from 3-phospho-D-glycerate: step 3/3.</text>
</comment>
<keyword evidence="5" id="KW-0028">Amino-acid biosynthesis</keyword>
<name>A0A6N7W4Y1_9ACTO</name>
<dbReference type="SFLD" id="SFLDG01137">
    <property type="entry name" value="C1.6.1:_Phosphoserine_Phosphat"/>
    <property type="match status" value="1"/>
</dbReference>
<keyword evidence="7 14" id="KW-0378">Hydrolase</keyword>
<evidence type="ECO:0000256" key="11">
    <source>
        <dbReference type="ARBA" id="ARBA00048138"/>
    </source>
</evidence>
<keyword evidence="6" id="KW-0479">Metal-binding</keyword>
<dbReference type="SFLD" id="SFLDG01136">
    <property type="entry name" value="C1.6:_Phosphoserine_Phosphatas"/>
    <property type="match status" value="1"/>
</dbReference>
<dbReference type="SUPFAM" id="SSF56784">
    <property type="entry name" value="HAD-like"/>
    <property type="match status" value="1"/>
</dbReference>
<dbReference type="PANTHER" id="PTHR43344:SF2">
    <property type="entry name" value="PHOSPHOSERINE PHOSPHATASE"/>
    <property type="match status" value="1"/>
</dbReference>
<dbReference type="RefSeq" id="WP_154543037.1">
    <property type="nucleotide sequence ID" value="NZ_VULO01000002.1"/>
</dbReference>
<evidence type="ECO:0000313" key="14">
    <source>
        <dbReference type="EMBL" id="MSS83512.1"/>
    </source>
</evidence>
<dbReference type="NCBIfam" id="TIGR00338">
    <property type="entry name" value="serB"/>
    <property type="match status" value="1"/>
</dbReference>
<proteinExistence type="inferred from homology"/>
<dbReference type="SFLD" id="SFLDS00003">
    <property type="entry name" value="Haloacid_Dehalogenase"/>
    <property type="match status" value="1"/>
</dbReference>
<dbReference type="AlphaFoldDB" id="A0A6N7W4Y1"/>
<evidence type="ECO:0000256" key="3">
    <source>
        <dbReference type="ARBA" id="ARBA00009184"/>
    </source>
</evidence>
<evidence type="ECO:0000256" key="6">
    <source>
        <dbReference type="ARBA" id="ARBA00022723"/>
    </source>
</evidence>
<comment type="caution">
    <text evidence="14">The sequence shown here is derived from an EMBL/GenBank/DDBJ whole genome shotgun (WGS) entry which is preliminary data.</text>
</comment>
<dbReference type="GO" id="GO:0006564">
    <property type="term" value="P:L-serine biosynthetic process"/>
    <property type="evidence" value="ECO:0007669"/>
    <property type="project" value="UniProtKB-KW"/>
</dbReference>
<dbReference type="GO" id="GO:0000287">
    <property type="term" value="F:magnesium ion binding"/>
    <property type="evidence" value="ECO:0007669"/>
    <property type="project" value="TreeGrafter"/>
</dbReference>
<sequence length="263" mass="28074">MTSLFLYRERQRTQQTPQVRGTGWWGTDKPHLRETAAGFSEKKLSSAPVAVVSDVDSTLIEEEVIDQLAELAGVGAQVAEITDSAMRGELDFAQSLTQRVALLKGLRVEALEEVAQSLHVRPGAQKLIDWVHQHGGVFTVVSGGFTPVVASLARSLGIDQYKANDFEIHDGILTGRVAGDIVTAQTKEQFLTSIRGDLGAPVIALGDGANDIPMLRAADLGIAILAKPAVKQAIGSYLDWDHLDAVIGLAGFSDNSATGDPQH</sequence>
<dbReference type="GO" id="GO:0036424">
    <property type="term" value="F:L-phosphoserine phosphatase activity"/>
    <property type="evidence" value="ECO:0007669"/>
    <property type="project" value="InterPro"/>
</dbReference>
<comment type="similarity">
    <text evidence="3">Belongs to the HAD-like hydrolase superfamily. SerB family.</text>
</comment>
<keyword evidence="8" id="KW-0460">Magnesium</keyword>
<dbReference type="Gene3D" id="3.40.50.1000">
    <property type="entry name" value="HAD superfamily/HAD-like"/>
    <property type="match status" value="1"/>
</dbReference>
<protein>
    <recommendedName>
        <fullName evidence="4">phosphoserine phosphatase</fullName>
        <ecNumber evidence="4">3.1.3.3</ecNumber>
    </recommendedName>
    <alternativeName>
        <fullName evidence="10">O-phosphoserine phosphohydrolase</fullName>
    </alternativeName>
</protein>
<dbReference type="GO" id="GO:0005737">
    <property type="term" value="C:cytoplasm"/>
    <property type="evidence" value="ECO:0007669"/>
    <property type="project" value="TreeGrafter"/>
</dbReference>
<organism evidence="14 15">
    <name type="scientific">Scrofimicrobium canadense</name>
    <dbReference type="NCBI Taxonomy" id="2652290"/>
    <lineage>
        <taxon>Bacteria</taxon>
        <taxon>Bacillati</taxon>
        <taxon>Actinomycetota</taxon>
        <taxon>Actinomycetes</taxon>
        <taxon>Actinomycetales</taxon>
        <taxon>Actinomycetaceae</taxon>
        <taxon>Scrofimicrobium</taxon>
    </lineage>
</organism>
<evidence type="ECO:0000256" key="1">
    <source>
        <dbReference type="ARBA" id="ARBA00001946"/>
    </source>
</evidence>
<evidence type="ECO:0000256" key="10">
    <source>
        <dbReference type="ARBA" id="ARBA00031693"/>
    </source>
</evidence>
<keyword evidence="9" id="KW-0718">Serine biosynthesis</keyword>
<feature type="active site" description="Nucleophile" evidence="13">
    <location>
        <position position="54"/>
    </location>
</feature>
<reference evidence="14 15" key="1">
    <citation type="submission" date="2019-08" db="EMBL/GenBank/DDBJ databases">
        <title>In-depth cultivation of the pig gut microbiome towards novel bacterial diversity and tailored functional studies.</title>
        <authorList>
            <person name="Wylensek D."/>
            <person name="Hitch T.C.A."/>
            <person name="Clavel T."/>
        </authorList>
    </citation>
    <scope>NUCLEOTIDE SEQUENCE [LARGE SCALE GENOMIC DNA]</scope>
    <source>
        <strain evidence="14 15">WB03_NA08</strain>
    </source>
</reference>
<comment type="catalytic activity">
    <reaction evidence="12">
        <text>O-phospho-D-serine + H2O = D-serine + phosphate</text>
        <dbReference type="Rhea" id="RHEA:24873"/>
        <dbReference type="ChEBI" id="CHEBI:15377"/>
        <dbReference type="ChEBI" id="CHEBI:35247"/>
        <dbReference type="ChEBI" id="CHEBI:43474"/>
        <dbReference type="ChEBI" id="CHEBI:58680"/>
        <dbReference type="EC" id="3.1.3.3"/>
    </reaction>
</comment>
<evidence type="ECO:0000256" key="2">
    <source>
        <dbReference type="ARBA" id="ARBA00005135"/>
    </source>
</evidence>